<dbReference type="AlphaFoldDB" id="A0A6I1MRT7"/>
<organism evidence="2 3">
    <name type="scientific">Clostridium tarantellae</name>
    <dbReference type="NCBI Taxonomy" id="39493"/>
    <lineage>
        <taxon>Bacteria</taxon>
        <taxon>Bacillati</taxon>
        <taxon>Bacillota</taxon>
        <taxon>Clostridia</taxon>
        <taxon>Eubacteriales</taxon>
        <taxon>Clostridiaceae</taxon>
        <taxon>Clostridium</taxon>
    </lineage>
</organism>
<feature type="non-terminal residue" evidence="2">
    <location>
        <position position="88"/>
    </location>
</feature>
<name>A0A6I1MRT7_9CLOT</name>
<dbReference type="Proteomes" id="UP000430345">
    <property type="component" value="Unassembled WGS sequence"/>
</dbReference>
<dbReference type="EMBL" id="WHJC01000484">
    <property type="protein sequence ID" value="MPQ45178.1"/>
    <property type="molecule type" value="Genomic_DNA"/>
</dbReference>
<feature type="signal peptide" evidence="1">
    <location>
        <begin position="1"/>
        <end position="26"/>
    </location>
</feature>
<dbReference type="GO" id="GO:0009253">
    <property type="term" value="P:peptidoglycan catabolic process"/>
    <property type="evidence" value="ECO:0007669"/>
    <property type="project" value="InterPro"/>
</dbReference>
<evidence type="ECO:0000256" key="1">
    <source>
        <dbReference type="SAM" id="SignalP"/>
    </source>
</evidence>
<dbReference type="Gene3D" id="3.40.80.10">
    <property type="entry name" value="Peptidoglycan recognition protein-like"/>
    <property type="match status" value="1"/>
</dbReference>
<reference evidence="2 3" key="1">
    <citation type="submission" date="2019-10" db="EMBL/GenBank/DDBJ databases">
        <title>The Genome Sequence of Clostridium tarantellae Isolated from Fish Brain.</title>
        <authorList>
            <person name="Bano L."/>
            <person name="Kiel M."/>
            <person name="Sales G."/>
            <person name="Doxey A.C."/>
            <person name="Mansfield M.J."/>
            <person name="Schiavone M."/>
            <person name="Rossetto O."/>
            <person name="Pirazzini M."/>
            <person name="Dobrindt U."/>
            <person name="Montecucco C."/>
        </authorList>
    </citation>
    <scope>NUCLEOTIDE SEQUENCE [LARGE SCALE GENOMIC DNA]</scope>
    <source>
        <strain evidence="2 3">DSM 3997</strain>
    </source>
</reference>
<comment type="caution">
    <text evidence="2">The sequence shown here is derived from an EMBL/GenBank/DDBJ whole genome shotgun (WGS) entry which is preliminary data.</text>
</comment>
<keyword evidence="3" id="KW-1185">Reference proteome</keyword>
<evidence type="ECO:0000313" key="3">
    <source>
        <dbReference type="Proteomes" id="UP000430345"/>
    </source>
</evidence>
<protein>
    <recommendedName>
        <fullName evidence="4">N-acetylmuramoyl-L-alanine amidase</fullName>
    </recommendedName>
</protein>
<proteinExistence type="predicted"/>
<evidence type="ECO:0008006" key="4">
    <source>
        <dbReference type="Google" id="ProtNLM"/>
    </source>
</evidence>
<dbReference type="GO" id="GO:0008745">
    <property type="term" value="F:N-acetylmuramoyl-L-alanine amidase activity"/>
    <property type="evidence" value="ECO:0007669"/>
    <property type="project" value="InterPro"/>
</dbReference>
<feature type="chain" id="PRO_5026297803" description="N-acetylmuramoyl-L-alanine amidase" evidence="1">
    <location>
        <begin position="27"/>
        <end position="88"/>
    </location>
</feature>
<evidence type="ECO:0000313" key="2">
    <source>
        <dbReference type="EMBL" id="MPQ45178.1"/>
    </source>
</evidence>
<sequence>MGINKKIISTIMALVLLIIPTTTCHALNLSTQYINHNRSHQYLNPKGLVIHDTDNEGATAQNNHDYFNRVYAGASAHYFVDWNKAIKT</sequence>
<dbReference type="SUPFAM" id="SSF55846">
    <property type="entry name" value="N-acetylmuramoyl-L-alanine amidase-like"/>
    <property type="match status" value="1"/>
</dbReference>
<dbReference type="InterPro" id="IPR036505">
    <property type="entry name" value="Amidase/PGRP_sf"/>
</dbReference>
<gene>
    <name evidence="2" type="ORF">GBZ86_15790</name>
</gene>
<accession>A0A6I1MRT7</accession>
<keyword evidence="1" id="KW-0732">Signal</keyword>